<keyword evidence="1" id="KW-1133">Transmembrane helix</keyword>
<sequence length="60" mass="7074">MEKNSMIDWKAEEDTSRLAVFANEHFDMWTDRMIKALVIFLTIVGIPFTIHVLLQFLFSL</sequence>
<reference evidence="2 3" key="1">
    <citation type="submission" date="2024-09" db="EMBL/GenBank/DDBJ databases">
        <authorList>
            <person name="Sun Q."/>
            <person name="Mori K."/>
        </authorList>
    </citation>
    <scope>NUCLEOTIDE SEQUENCE [LARGE SCALE GENOMIC DNA]</scope>
    <source>
        <strain evidence="2 3">JCM 11201</strain>
    </source>
</reference>
<feature type="transmembrane region" description="Helical" evidence="1">
    <location>
        <begin position="36"/>
        <end position="58"/>
    </location>
</feature>
<dbReference type="EMBL" id="JBHMAF010000020">
    <property type="protein sequence ID" value="MFB9758050.1"/>
    <property type="molecule type" value="Genomic_DNA"/>
</dbReference>
<evidence type="ECO:0000313" key="2">
    <source>
        <dbReference type="EMBL" id="MFB9758050.1"/>
    </source>
</evidence>
<evidence type="ECO:0000256" key="1">
    <source>
        <dbReference type="SAM" id="Phobius"/>
    </source>
</evidence>
<organism evidence="2 3">
    <name type="scientific">Ectobacillus funiculus</name>
    <dbReference type="NCBI Taxonomy" id="137993"/>
    <lineage>
        <taxon>Bacteria</taxon>
        <taxon>Bacillati</taxon>
        <taxon>Bacillota</taxon>
        <taxon>Bacilli</taxon>
        <taxon>Bacillales</taxon>
        <taxon>Bacillaceae</taxon>
        <taxon>Ectobacillus</taxon>
    </lineage>
</organism>
<gene>
    <name evidence="2" type="ORF">ACFFMS_05795</name>
</gene>
<protein>
    <submittedName>
        <fullName evidence="2">DUF3930 family protein</fullName>
    </submittedName>
</protein>
<name>A0ABV5WBU4_9BACI</name>
<proteinExistence type="predicted"/>
<keyword evidence="1" id="KW-0472">Membrane</keyword>
<keyword evidence="3" id="KW-1185">Reference proteome</keyword>
<accession>A0ABV5WBU4</accession>
<dbReference type="RefSeq" id="WP_379948291.1">
    <property type="nucleotide sequence ID" value="NZ_JAPCYI010000001.1"/>
</dbReference>
<dbReference type="Proteomes" id="UP001589609">
    <property type="component" value="Unassembled WGS sequence"/>
</dbReference>
<dbReference type="InterPro" id="IPR025172">
    <property type="entry name" value="DUF3930"/>
</dbReference>
<comment type="caution">
    <text evidence="2">The sequence shown here is derived from an EMBL/GenBank/DDBJ whole genome shotgun (WGS) entry which is preliminary data.</text>
</comment>
<dbReference type="Pfam" id="PF13067">
    <property type="entry name" value="DUF3930"/>
    <property type="match status" value="1"/>
</dbReference>
<keyword evidence="1" id="KW-0812">Transmembrane</keyword>
<evidence type="ECO:0000313" key="3">
    <source>
        <dbReference type="Proteomes" id="UP001589609"/>
    </source>
</evidence>